<feature type="region of interest" description="Disordered" evidence="1">
    <location>
        <begin position="87"/>
        <end position="170"/>
    </location>
</feature>
<dbReference type="HOGENOM" id="CLU_038478_0_0_1"/>
<dbReference type="EMBL" id="KN838544">
    <property type="protein sequence ID" value="KIK08012.1"/>
    <property type="molecule type" value="Genomic_DNA"/>
</dbReference>
<feature type="region of interest" description="Disordered" evidence="1">
    <location>
        <begin position="540"/>
        <end position="562"/>
    </location>
</feature>
<gene>
    <name evidence="2" type="ORF">K443DRAFT_607286</name>
</gene>
<feature type="region of interest" description="Disordered" evidence="1">
    <location>
        <begin position="296"/>
        <end position="328"/>
    </location>
</feature>
<evidence type="ECO:0000256" key="1">
    <source>
        <dbReference type="SAM" id="MobiDB-lite"/>
    </source>
</evidence>
<accession>A0A0C9YCI4</accession>
<feature type="compositionally biased region" description="Basic and acidic residues" evidence="1">
    <location>
        <begin position="107"/>
        <end position="139"/>
    </location>
</feature>
<dbReference type="OrthoDB" id="68483at2759"/>
<reference evidence="3" key="2">
    <citation type="submission" date="2015-01" db="EMBL/GenBank/DDBJ databases">
        <title>Evolutionary Origins and Diversification of the Mycorrhizal Mutualists.</title>
        <authorList>
            <consortium name="DOE Joint Genome Institute"/>
            <consortium name="Mycorrhizal Genomics Consortium"/>
            <person name="Kohler A."/>
            <person name="Kuo A."/>
            <person name="Nagy L.G."/>
            <person name="Floudas D."/>
            <person name="Copeland A."/>
            <person name="Barry K.W."/>
            <person name="Cichocki N."/>
            <person name="Veneault-Fourrey C."/>
            <person name="LaButti K."/>
            <person name="Lindquist E.A."/>
            <person name="Lipzen A."/>
            <person name="Lundell T."/>
            <person name="Morin E."/>
            <person name="Murat C."/>
            <person name="Riley R."/>
            <person name="Ohm R."/>
            <person name="Sun H."/>
            <person name="Tunlid A."/>
            <person name="Henrissat B."/>
            <person name="Grigoriev I.V."/>
            <person name="Hibbett D.S."/>
            <person name="Martin F."/>
        </authorList>
    </citation>
    <scope>NUCLEOTIDE SEQUENCE [LARGE SCALE GENOMIC DNA]</scope>
    <source>
        <strain evidence="3">LaAM-08-1</strain>
    </source>
</reference>
<protein>
    <submittedName>
        <fullName evidence="2">Uncharacterized protein</fullName>
    </submittedName>
</protein>
<sequence>MVSLNTLIKPDTNARRPFGAIIGRDNMPQLAAKTSASKIRRTSRIFADLKNSENKEKGKKESTNVKDRVLEWEREKQRLREMERLEEMERERDEHHEREKERKKKEKHADTGHAERKLDVVQKPHLGLAKERDADKENVDTSAHMPRLPLPVLTSPLTKANTPANTPVQVPKESNRNIFKHSIKRSIDKTVQIYKSSTLGQVTGKSAPRNLSIDVPRDFEISKSGRASFDEQGPSQQVVPLVSPTPSTPITSPLPVVKNAILSERIAADSHTDRMAIWMRNVEKVVEDARVNFASSSRHDAPLPPLPLPLSRNASGSRGNRSTRLPRRVLAASQIFDENGTSPVDQSMATTAPSSFVGVNTSTAESSWTDATSPPADKSQFLIPEIHTPSRRRRATVSTRSPEPVSSPAPADTEEGSPSKRKEKSKSYANLFQLHIAPLSILEAEINKPPTTLPSPRLSQVLDRSLFIAQPLASRDNLLDCQDITTHGASLDDLTSSPCHVDPYPARRMNSHDLPVPDTPSRQRIEGVYDRFLMATSGVKRNGKGYQSDNTGPVGSAAVGMSSKRDSHRAFYTARRPMPPPVSSEDQRRAVSVDELGVMTYTMAPQETSDHRDESNATVALVRRAFKAMVPSKTTTSRRLSRIL</sequence>
<feature type="compositionally biased region" description="Basic and acidic residues" evidence="1">
    <location>
        <begin position="87"/>
        <end position="100"/>
    </location>
</feature>
<feature type="region of interest" description="Disordered" evidence="1">
    <location>
        <begin position="365"/>
        <end position="426"/>
    </location>
</feature>
<feature type="compositionally biased region" description="Polar residues" evidence="1">
    <location>
        <begin position="155"/>
        <end position="168"/>
    </location>
</feature>
<dbReference type="Proteomes" id="UP000054477">
    <property type="component" value="Unassembled WGS sequence"/>
</dbReference>
<reference evidence="2 3" key="1">
    <citation type="submission" date="2014-04" db="EMBL/GenBank/DDBJ databases">
        <authorList>
            <consortium name="DOE Joint Genome Institute"/>
            <person name="Kuo A."/>
            <person name="Kohler A."/>
            <person name="Nagy L.G."/>
            <person name="Floudas D."/>
            <person name="Copeland A."/>
            <person name="Barry K.W."/>
            <person name="Cichocki N."/>
            <person name="Veneault-Fourrey C."/>
            <person name="LaButti K."/>
            <person name="Lindquist E.A."/>
            <person name="Lipzen A."/>
            <person name="Lundell T."/>
            <person name="Morin E."/>
            <person name="Murat C."/>
            <person name="Sun H."/>
            <person name="Tunlid A."/>
            <person name="Henrissat B."/>
            <person name="Grigoriev I.V."/>
            <person name="Hibbett D.S."/>
            <person name="Martin F."/>
            <person name="Nordberg H.P."/>
            <person name="Cantor M.N."/>
            <person name="Hua S.X."/>
        </authorList>
    </citation>
    <scope>NUCLEOTIDE SEQUENCE [LARGE SCALE GENOMIC DNA]</scope>
    <source>
        <strain evidence="2 3">LaAM-08-1</strain>
    </source>
</reference>
<keyword evidence="3" id="KW-1185">Reference proteome</keyword>
<dbReference type="STRING" id="1095629.A0A0C9YCI4"/>
<feature type="compositionally biased region" description="Low complexity" evidence="1">
    <location>
        <begin position="309"/>
        <end position="323"/>
    </location>
</feature>
<feature type="compositionally biased region" description="Low complexity" evidence="1">
    <location>
        <begin position="234"/>
        <end position="246"/>
    </location>
</feature>
<name>A0A0C9YCI4_9AGAR</name>
<proteinExistence type="predicted"/>
<feature type="region of interest" description="Disordered" evidence="1">
    <location>
        <begin position="225"/>
        <end position="246"/>
    </location>
</feature>
<organism evidence="2 3">
    <name type="scientific">Laccaria amethystina LaAM-08-1</name>
    <dbReference type="NCBI Taxonomy" id="1095629"/>
    <lineage>
        <taxon>Eukaryota</taxon>
        <taxon>Fungi</taxon>
        <taxon>Dikarya</taxon>
        <taxon>Basidiomycota</taxon>
        <taxon>Agaricomycotina</taxon>
        <taxon>Agaricomycetes</taxon>
        <taxon>Agaricomycetidae</taxon>
        <taxon>Agaricales</taxon>
        <taxon>Agaricineae</taxon>
        <taxon>Hydnangiaceae</taxon>
        <taxon>Laccaria</taxon>
    </lineage>
</organism>
<evidence type="ECO:0000313" key="2">
    <source>
        <dbReference type="EMBL" id="KIK08012.1"/>
    </source>
</evidence>
<dbReference type="AlphaFoldDB" id="A0A0C9YCI4"/>
<evidence type="ECO:0000313" key="3">
    <source>
        <dbReference type="Proteomes" id="UP000054477"/>
    </source>
</evidence>